<keyword evidence="4" id="KW-0964">Secreted</keyword>
<sequence>MAISIKSVSFLWVLILILSSAHNSGVSAQLIIQVTNRLDNGSLDLTVACPNVESKSYLLHGGESHQWLNNAASTQSGGPPFSCSFQWKGASHMFNMYDPSRDFDSDELHWYIKETGPCRLYNRPKQPTICSNWE</sequence>
<comment type="similarity">
    <text evidence="2">Belongs to the plant self-incompatibility (S1) protein family.</text>
</comment>
<proteinExistence type="inferred from homology"/>
<dbReference type="EMBL" id="CP039354">
    <property type="protein sequence ID" value="QCE12319.1"/>
    <property type="molecule type" value="Genomic_DNA"/>
</dbReference>
<evidence type="ECO:0000256" key="1">
    <source>
        <dbReference type="ARBA" id="ARBA00004613"/>
    </source>
</evidence>
<dbReference type="InterPro" id="IPR010264">
    <property type="entry name" value="Self-incomp_S1"/>
</dbReference>
<gene>
    <name evidence="7" type="ORF">DEO72_LG10g3561</name>
</gene>
<name>A0A4D6NIC1_VIGUN</name>
<evidence type="ECO:0000256" key="4">
    <source>
        <dbReference type="ARBA" id="ARBA00022525"/>
    </source>
</evidence>
<evidence type="ECO:0000256" key="3">
    <source>
        <dbReference type="ARBA" id="ARBA00022471"/>
    </source>
</evidence>
<reference evidence="7 8" key="1">
    <citation type="submission" date="2019-04" db="EMBL/GenBank/DDBJ databases">
        <title>An improved genome assembly and genetic linkage map for asparagus bean, Vigna unguiculata ssp. sesquipedialis.</title>
        <authorList>
            <person name="Xia Q."/>
            <person name="Zhang R."/>
            <person name="Dong Y."/>
        </authorList>
    </citation>
    <scope>NUCLEOTIDE SEQUENCE [LARGE SCALE GENOMIC DNA]</scope>
    <source>
        <tissue evidence="7">Leaf</tissue>
    </source>
</reference>
<dbReference type="Proteomes" id="UP000501690">
    <property type="component" value="Linkage Group LG10"/>
</dbReference>
<dbReference type="PANTHER" id="PTHR35630:SF2">
    <property type="entry name" value="LEGUMINOSIN GROUP486 SECRETED PEPTIDE"/>
    <property type="match status" value="1"/>
</dbReference>
<accession>A0A4D6NIC1</accession>
<dbReference type="GO" id="GO:0005576">
    <property type="term" value="C:extracellular region"/>
    <property type="evidence" value="ECO:0007669"/>
    <property type="project" value="UniProtKB-SubCell"/>
</dbReference>
<comment type="subcellular location">
    <subcellularLocation>
        <location evidence="1">Secreted</location>
    </subcellularLocation>
</comment>
<dbReference type="PANTHER" id="PTHR35630">
    <property type="entry name" value="LEGUMINOSIN GROUP486 SECRETED PEPTIDE"/>
    <property type="match status" value="1"/>
</dbReference>
<feature type="chain" id="PRO_5036451019" evidence="6">
    <location>
        <begin position="29"/>
        <end position="134"/>
    </location>
</feature>
<feature type="signal peptide" evidence="6">
    <location>
        <begin position="1"/>
        <end position="28"/>
    </location>
</feature>
<evidence type="ECO:0000313" key="8">
    <source>
        <dbReference type="Proteomes" id="UP000501690"/>
    </source>
</evidence>
<evidence type="ECO:0000313" key="7">
    <source>
        <dbReference type="EMBL" id="QCE12319.1"/>
    </source>
</evidence>
<evidence type="ECO:0000256" key="2">
    <source>
        <dbReference type="ARBA" id="ARBA00005581"/>
    </source>
</evidence>
<dbReference type="GO" id="GO:0060320">
    <property type="term" value="P:rejection of self pollen"/>
    <property type="evidence" value="ECO:0007669"/>
    <property type="project" value="UniProtKB-KW"/>
</dbReference>
<keyword evidence="3" id="KW-0713">Self-incompatibility</keyword>
<evidence type="ECO:0000256" key="6">
    <source>
        <dbReference type="SAM" id="SignalP"/>
    </source>
</evidence>
<protein>
    <submittedName>
        <fullName evidence="7">Plant self-incompatibility S1</fullName>
    </submittedName>
</protein>
<organism evidence="7 8">
    <name type="scientific">Vigna unguiculata</name>
    <name type="common">Cowpea</name>
    <dbReference type="NCBI Taxonomy" id="3917"/>
    <lineage>
        <taxon>Eukaryota</taxon>
        <taxon>Viridiplantae</taxon>
        <taxon>Streptophyta</taxon>
        <taxon>Embryophyta</taxon>
        <taxon>Tracheophyta</taxon>
        <taxon>Spermatophyta</taxon>
        <taxon>Magnoliopsida</taxon>
        <taxon>eudicotyledons</taxon>
        <taxon>Gunneridae</taxon>
        <taxon>Pentapetalae</taxon>
        <taxon>rosids</taxon>
        <taxon>fabids</taxon>
        <taxon>Fabales</taxon>
        <taxon>Fabaceae</taxon>
        <taxon>Papilionoideae</taxon>
        <taxon>50 kb inversion clade</taxon>
        <taxon>NPAAA clade</taxon>
        <taxon>indigoferoid/millettioid clade</taxon>
        <taxon>Phaseoleae</taxon>
        <taxon>Vigna</taxon>
    </lineage>
</organism>
<dbReference type="AlphaFoldDB" id="A0A4D6NIC1"/>
<keyword evidence="8" id="KW-1185">Reference proteome</keyword>
<evidence type="ECO:0000256" key="5">
    <source>
        <dbReference type="ARBA" id="ARBA00022729"/>
    </source>
</evidence>
<dbReference type="Pfam" id="PF05938">
    <property type="entry name" value="Self-incomp_S1"/>
    <property type="match status" value="1"/>
</dbReference>
<keyword evidence="5 6" id="KW-0732">Signal</keyword>